<dbReference type="RefSeq" id="WP_201676004.1">
    <property type="nucleotide sequence ID" value="NZ_JAEQNE010000005.1"/>
</dbReference>
<keyword evidence="3" id="KW-1185">Reference proteome</keyword>
<gene>
    <name evidence="2" type="ORF">JJ685_19510</name>
</gene>
<dbReference type="Proteomes" id="UP000599109">
    <property type="component" value="Unassembled WGS sequence"/>
</dbReference>
<protein>
    <submittedName>
        <fullName evidence="2">Uncharacterized protein</fullName>
    </submittedName>
</protein>
<evidence type="ECO:0000313" key="3">
    <source>
        <dbReference type="Proteomes" id="UP000599109"/>
    </source>
</evidence>
<keyword evidence="1" id="KW-0472">Membrane</keyword>
<keyword evidence="1" id="KW-1133">Transmembrane helix</keyword>
<evidence type="ECO:0000313" key="2">
    <source>
        <dbReference type="EMBL" id="MBL0393334.1"/>
    </source>
</evidence>
<dbReference type="EMBL" id="JAEQNE010000005">
    <property type="protein sequence ID" value="MBL0393334.1"/>
    <property type="molecule type" value="Genomic_DNA"/>
</dbReference>
<accession>A0A937CV29</accession>
<dbReference type="AlphaFoldDB" id="A0A937CV29"/>
<name>A0A937CV29_9BURK</name>
<sequence length="82" mass="9120">MNKQPLSFLGGLALGVGAMYCLYTQRWRLRRTWARWKVSSTGRSMAREVEAKARQAADFARDLVAPGRAGAEPKSPAGTDWH</sequence>
<keyword evidence="1" id="KW-0812">Transmembrane</keyword>
<organism evidence="2 3">
    <name type="scientific">Ramlibacter monticola</name>
    <dbReference type="NCBI Taxonomy" id="1926872"/>
    <lineage>
        <taxon>Bacteria</taxon>
        <taxon>Pseudomonadati</taxon>
        <taxon>Pseudomonadota</taxon>
        <taxon>Betaproteobacteria</taxon>
        <taxon>Burkholderiales</taxon>
        <taxon>Comamonadaceae</taxon>
        <taxon>Ramlibacter</taxon>
    </lineage>
</organism>
<comment type="caution">
    <text evidence="2">The sequence shown here is derived from an EMBL/GenBank/DDBJ whole genome shotgun (WGS) entry which is preliminary data.</text>
</comment>
<feature type="transmembrane region" description="Helical" evidence="1">
    <location>
        <begin position="6"/>
        <end position="23"/>
    </location>
</feature>
<proteinExistence type="predicted"/>
<reference evidence="2 3" key="1">
    <citation type="journal article" date="2017" name="Int. J. Syst. Evol. Microbiol.">
        <title>Ramlibacter monticola sp. nov., isolated from forest soil.</title>
        <authorList>
            <person name="Chaudhary D.K."/>
            <person name="Kim J."/>
        </authorList>
    </citation>
    <scope>NUCLEOTIDE SEQUENCE [LARGE SCALE GENOMIC DNA]</scope>
    <source>
        <strain evidence="2 3">KACC 19175</strain>
    </source>
</reference>
<evidence type="ECO:0000256" key="1">
    <source>
        <dbReference type="SAM" id="Phobius"/>
    </source>
</evidence>